<feature type="domain" description="Core Histone H2A/H2B/H3" evidence="3">
    <location>
        <begin position="141"/>
        <end position="220"/>
    </location>
</feature>
<dbReference type="PANTHER" id="PTHR45810:SF1">
    <property type="entry name" value="HISTONE H3-LIKE CENTROMERIC PROTEIN A"/>
    <property type="match status" value="1"/>
</dbReference>
<dbReference type="GO" id="GO:0003677">
    <property type="term" value="F:DNA binding"/>
    <property type="evidence" value="ECO:0007669"/>
    <property type="project" value="InterPro"/>
</dbReference>
<dbReference type="EMBL" id="CVRI01000054">
    <property type="protein sequence ID" value="CRL00900.1"/>
    <property type="molecule type" value="Genomic_DNA"/>
</dbReference>
<gene>
    <name evidence="4" type="ORF">CLUMA_CG014150</name>
</gene>
<feature type="region of interest" description="Disordered" evidence="2">
    <location>
        <begin position="1"/>
        <end position="135"/>
    </location>
</feature>
<feature type="compositionally biased region" description="Basic residues" evidence="2">
    <location>
        <begin position="1"/>
        <end position="12"/>
    </location>
</feature>
<feature type="compositionally biased region" description="Basic residues" evidence="2">
    <location>
        <begin position="125"/>
        <end position="135"/>
    </location>
</feature>
<dbReference type="GO" id="GO:0000786">
    <property type="term" value="C:nucleosome"/>
    <property type="evidence" value="ECO:0007669"/>
    <property type="project" value="InterPro"/>
</dbReference>
<dbReference type="Gene3D" id="1.10.20.10">
    <property type="entry name" value="Histone, subunit A"/>
    <property type="match status" value="1"/>
</dbReference>
<protein>
    <submittedName>
        <fullName evidence="4">CLUMA_CG014150, isoform A</fullName>
    </submittedName>
</protein>
<keyword evidence="5" id="KW-1185">Reference proteome</keyword>
<dbReference type="Proteomes" id="UP000183832">
    <property type="component" value="Unassembled WGS sequence"/>
</dbReference>
<evidence type="ECO:0000256" key="1">
    <source>
        <dbReference type="ARBA" id="ARBA00010343"/>
    </source>
</evidence>
<dbReference type="SMART" id="SM00428">
    <property type="entry name" value="H3"/>
    <property type="match status" value="1"/>
</dbReference>
<evidence type="ECO:0000256" key="2">
    <source>
        <dbReference type="SAM" id="MobiDB-lite"/>
    </source>
</evidence>
<name>A0A1J1IMX6_9DIPT</name>
<evidence type="ECO:0000259" key="3">
    <source>
        <dbReference type="Pfam" id="PF00125"/>
    </source>
</evidence>
<evidence type="ECO:0000313" key="4">
    <source>
        <dbReference type="EMBL" id="CRL00900.1"/>
    </source>
</evidence>
<proteinExistence type="inferred from homology"/>
<dbReference type="SUPFAM" id="SSF47113">
    <property type="entry name" value="Histone-fold"/>
    <property type="match status" value="1"/>
</dbReference>
<dbReference type="OrthoDB" id="420022at2759"/>
<dbReference type="InterPro" id="IPR000164">
    <property type="entry name" value="Histone_H3/CENP-A"/>
</dbReference>
<dbReference type="PANTHER" id="PTHR45810">
    <property type="entry name" value="HISTONE H3.2"/>
    <property type="match status" value="1"/>
</dbReference>
<dbReference type="InterPro" id="IPR009072">
    <property type="entry name" value="Histone-fold"/>
</dbReference>
<accession>A0A1J1IMX6</accession>
<dbReference type="Pfam" id="PF00125">
    <property type="entry name" value="Histone"/>
    <property type="match status" value="1"/>
</dbReference>
<evidence type="ECO:0000313" key="5">
    <source>
        <dbReference type="Proteomes" id="UP000183832"/>
    </source>
</evidence>
<comment type="similarity">
    <text evidence="1">Belongs to the histone H3 family.</text>
</comment>
<reference evidence="4 5" key="1">
    <citation type="submission" date="2015-04" db="EMBL/GenBank/DDBJ databases">
        <authorList>
            <person name="Syromyatnikov M.Y."/>
            <person name="Popov V.N."/>
        </authorList>
    </citation>
    <scope>NUCLEOTIDE SEQUENCE [LARGE SCALE GENOMIC DNA]</scope>
</reference>
<dbReference type="STRING" id="568069.A0A1J1IMX6"/>
<organism evidence="4 5">
    <name type="scientific">Clunio marinus</name>
    <dbReference type="NCBI Taxonomy" id="568069"/>
    <lineage>
        <taxon>Eukaryota</taxon>
        <taxon>Metazoa</taxon>
        <taxon>Ecdysozoa</taxon>
        <taxon>Arthropoda</taxon>
        <taxon>Hexapoda</taxon>
        <taxon>Insecta</taxon>
        <taxon>Pterygota</taxon>
        <taxon>Neoptera</taxon>
        <taxon>Endopterygota</taxon>
        <taxon>Diptera</taxon>
        <taxon>Nematocera</taxon>
        <taxon>Chironomoidea</taxon>
        <taxon>Chironomidae</taxon>
        <taxon>Clunio</taxon>
    </lineage>
</organism>
<dbReference type="GO" id="GO:0046982">
    <property type="term" value="F:protein heterodimerization activity"/>
    <property type="evidence" value="ECO:0007669"/>
    <property type="project" value="InterPro"/>
</dbReference>
<sequence>MSSNQRKNRRKLTNFMDEDSASESFVSIQSEEEDTFAKETSVQRTSPRRPKSTTSFRKPQATIKPGKKTLPNPEKRFQSKRLSNLTESENEDEARLNYSRQSRRDQTKSSNVNRTKQTQRETIARHTRRRKNTPKRRTVIHEIVRLQKTVEPQIPMAPFARLVREFIQKHGGRQDYRITPEALVALREASESYLTNLFCDAIMITLNRHQVTLQPRDIRLLLFLRGPNQN</sequence>
<dbReference type="GO" id="GO:0030527">
    <property type="term" value="F:structural constituent of chromatin"/>
    <property type="evidence" value="ECO:0007669"/>
    <property type="project" value="InterPro"/>
</dbReference>
<dbReference type="InterPro" id="IPR007125">
    <property type="entry name" value="H2A/H2B/H3"/>
</dbReference>
<dbReference type="AlphaFoldDB" id="A0A1J1IMX6"/>